<accession>A0A2Z7DDK0</accession>
<gene>
    <name evidence="2" type="ORF">F511_11625</name>
</gene>
<proteinExistence type="predicted"/>
<dbReference type="Proteomes" id="UP000250235">
    <property type="component" value="Unassembled WGS sequence"/>
</dbReference>
<feature type="compositionally biased region" description="Basic residues" evidence="1">
    <location>
        <begin position="78"/>
        <end position="91"/>
    </location>
</feature>
<protein>
    <submittedName>
        <fullName evidence="2">Uncharacterized protein</fullName>
    </submittedName>
</protein>
<reference evidence="2 3" key="1">
    <citation type="journal article" date="2015" name="Proc. Natl. Acad. Sci. U.S.A.">
        <title>The resurrection genome of Boea hygrometrica: A blueprint for survival of dehydration.</title>
        <authorList>
            <person name="Xiao L."/>
            <person name="Yang G."/>
            <person name="Zhang L."/>
            <person name="Yang X."/>
            <person name="Zhao S."/>
            <person name="Ji Z."/>
            <person name="Zhou Q."/>
            <person name="Hu M."/>
            <person name="Wang Y."/>
            <person name="Chen M."/>
            <person name="Xu Y."/>
            <person name="Jin H."/>
            <person name="Xiao X."/>
            <person name="Hu G."/>
            <person name="Bao F."/>
            <person name="Hu Y."/>
            <person name="Wan P."/>
            <person name="Li L."/>
            <person name="Deng X."/>
            <person name="Kuang T."/>
            <person name="Xiang C."/>
            <person name="Zhu J.K."/>
            <person name="Oliver M.J."/>
            <person name="He Y."/>
        </authorList>
    </citation>
    <scope>NUCLEOTIDE SEQUENCE [LARGE SCALE GENOMIC DNA]</scope>
    <source>
        <strain evidence="3">cv. XS01</strain>
    </source>
</reference>
<feature type="region of interest" description="Disordered" evidence="1">
    <location>
        <begin position="31"/>
        <end position="108"/>
    </location>
</feature>
<feature type="compositionally biased region" description="Low complexity" evidence="1">
    <location>
        <begin position="92"/>
        <end position="108"/>
    </location>
</feature>
<sequence length="124" mass="13846">MLAAGYCSSCWWNLKSAGMVTHEDLLVLMSPRRRGRGRGQFQEESEGQNEEVQRSVPRRGRDRQVEIEQPVAQQFGHQRFRPRGHQFKKKSGSSSSVSGSSSSGSSKVEFCGKCVGVQGSRWIV</sequence>
<keyword evidence="3" id="KW-1185">Reference proteome</keyword>
<dbReference type="EMBL" id="KQ987300">
    <property type="protein sequence ID" value="KZV57394.1"/>
    <property type="molecule type" value="Genomic_DNA"/>
</dbReference>
<organism evidence="2 3">
    <name type="scientific">Dorcoceras hygrometricum</name>
    <dbReference type="NCBI Taxonomy" id="472368"/>
    <lineage>
        <taxon>Eukaryota</taxon>
        <taxon>Viridiplantae</taxon>
        <taxon>Streptophyta</taxon>
        <taxon>Embryophyta</taxon>
        <taxon>Tracheophyta</taxon>
        <taxon>Spermatophyta</taxon>
        <taxon>Magnoliopsida</taxon>
        <taxon>eudicotyledons</taxon>
        <taxon>Gunneridae</taxon>
        <taxon>Pentapetalae</taxon>
        <taxon>asterids</taxon>
        <taxon>lamiids</taxon>
        <taxon>Lamiales</taxon>
        <taxon>Gesneriaceae</taxon>
        <taxon>Didymocarpoideae</taxon>
        <taxon>Trichosporeae</taxon>
        <taxon>Loxocarpinae</taxon>
        <taxon>Dorcoceras</taxon>
    </lineage>
</organism>
<evidence type="ECO:0000256" key="1">
    <source>
        <dbReference type="SAM" id="MobiDB-lite"/>
    </source>
</evidence>
<name>A0A2Z7DDK0_9LAMI</name>
<evidence type="ECO:0000313" key="2">
    <source>
        <dbReference type="EMBL" id="KZV57394.1"/>
    </source>
</evidence>
<dbReference type="AlphaFoldDB" id="A0A2Z7DDK0"/>
<evidence type="ECO:0000313" key="3">
    <source>
        <dbReference type="Proteomes" id="UP000250235"/>
    </source>
</evidence>